<accession>A0A3P7P9H7</accession>
<gene>
    <name evidence="2" type="ORF">DILT_LOCUS12780</name>
</gene>
<organism evidence="2 3">
    <name type="scientific">Dibothriocephalus latus</name>
    <name type="common">Fish tapeworm</name>
    <name type="synonym">Diphyllobothrium latum</name>
    <dbReference type="NCBI Taxonomy" id="60516"/>
    <lineage>
        <taxon>Eukaryota</taxon>
        <taxon>Metazoa</taxon>
        <taxon>Spiralia</taxon>
        <taxon>Lophotrochozoa</taxon>
        <taxon>Platyhelminthes</taxon>
        <taxon>Cestoda</taxon>
        <taxon>Eucestoda</taxon>
        <taxon>Diphyllobothriidea</taxon>
        <taxon>Diphyllobothriidae</taxon>
        <taxon>Dibothriocephalus</taxon>
    </lineage>
</organism>
<keyword evidence="3" id="KW-1185">Reference proteome</keyword>
<feature type="chain" id="PRO_5018053653" description="Receptor ligand binding region domain-containing protein" evidence="1">
    <location>
        <begin position="26"/>
        <end position="180"/>
    </location>
</feature>
<feature type="signal peptide" evidence="1">
    <location>
        <begin position="1"/>
        <end position="25"/>
    </location>
</feature>
<dbReference type="Proteomes" id="UP000281553">
    <property type="component" value="Unassembled WGS sequence"/>
</dbReference>
<protein>
    <recommendedName>
        <fullName evidence="4">Receptor ligand binding region domain-containing protein</fullName>
    </recommendedName>
</protein>
<reference evidence="2 3" key="1">
    <citation type="submission" date="2018-11" db="EMBL/GenBank/DDBJ databases">
        <authorList>
            <consortium name="Pathogen Informatics"/>
        </authorList>
    </citation>
    <scope>NUCLEOTIDE SEQUENCE [LARGE SCALE GENOMIC DNA]</scope>
</reference>
<name>A0A3P7P9H7_DIBLA</name>
<evidence type="ECO:0000313" key="3">
    <source>
        <dbReference type="Proteomes" id="UP000281553"/>
    </source>
</evidence>
<evidence type="ECO:0000256" key="1">
    <source>
        <dbReference type="SAM" id="SignalP"/>
    </source>
</evidence>
<evidence type="ECO:0000313" key="2">
    <source>
        <dbReference type="EMBL" id="VDN16949.1"/>
    </source>
</evidence>
<sequence>MKCKWHSVFEQLLFTFIVLGGRTRAYSGKTAPAYPQNKVNMFILNFESSCSVEYPLFDYKSTIGSAVYNLRNITLEDEPFINVGLHLVPVPGCNLKQDHHATQLMTLLYDLGYLVSSAAFEGFSIIIGPQSGSDCDLVMDWIRVSGIAAVTSDRIFQINFACRMFVFQMEFIVPNAVCKQ</sequence>
<dbReference type="AlphaFoldDB" id="A0A3P7P9H7"/>
<dbReference type="OrthoDB" id="10409795at2759"/>
<proteinExistence type="predicted"/>
<evidence type="ECO:0008006" key="4">
    <source>
        <dbReference type="Google" id="ProtNLM"/>
    </source>
</evidence>
<keyword evidence="1" id="KW-0732">Signal</keyword>
<dbReference type="EMBL" id="UYRU01067669">
    <property type="protein sequence ID" value="VDN16949.1"/>
    <property type="molecule type" value="Genomic_DNA"/>
</dbReference>